<evidence type="ECO:0000259" key="3">
    <source>
        <dbReference type="Pfam" id="PF09314"/>
    </source>
</evidence>
<organism evidence="4 5">
    <name type="scientific">Flaviaesturariibacter amylovorans</name>
    <dbReference type="NCBI Taxonomy" id="1084520"/>
    <lineage>
        <taxon>Bacteria</taxon>
        <taxon>Pseudomonadati</taxon>
        <taxon>Bacteroidota</taxon>
        <taxon>Chitinophagia</taxon>
        <taxon>Chitinophagales</taxon>
        <taxon>Chitinophagaceae</taxon>
        <taxon>Flaviaestuariibacter</taxon>
    </lineage>
</organism>
<dbReference type="InterPro" id="IPR015393">
    <property type="entry name" value="DUF1972"/>
</dbReference>
<protein>
    <submittedName>
        <fullName evidence="4">Glycosyltransferase</fullName>
    </submittedName>
</protein>
<proteinExistence type="predicted"/>
<accession>A0ABP8HF59</accession>
<dbReference type="Gene3D" id="3.40.50.2000">
    <property type="entry name" value="Glycogen Phosphorylase B"/>
    <property type="match status" value="2"/>
</dbReference>
<dbReference type="PANTHER" id="PTHR46401">
    <property type="entry name" value="GLYCOSYLTRANSFERASE WBBK-RELATED"/>
    <property type="match status" value="1"/>
</dbReference>
<keyword evidence="1" id="KW-0808">Transferase</keyword>
<sequence length="374" mass="42444">MRIAIIGTRGIPNHYGGFEQITEYLSVGLAARGHDVSVYCSHRHPYQQPEWNGIRLIHCYDPEHLLGTAGQFVYDLNCIRHARRARFDVLLFMGYTSSSVWYPLFPRRSVILSNMDGLEWMRSKYSAPVQRFLKWAEGLAVRHSDGHIADSEVIKELLDGEYGINSRYIPYGAELPGPPDARHLESYGLQPNGYFMLMARMEPENHIETILDGFVKSDIPRQMVVVGNTGNAYGTMLRKKYRRQESIRFLGPIFDQAVVHSLRADAALYFHGHSVGGTNPSLLEAMASGALIAAHRNPFNQSILGADGFYFSDLQEVADLMDGIVRHEHRQKTRNNRAKIARHFNWERIVSAYDELICATVKQRSACPQIPLPE</sequence>
<dbReference type="Proteomes" id="UP001501725">
    <property type="component" value="Unassembled WGS sequence"/>
</dbReference>
<gene>
    <name evidence="4" type="ORF">GCM10023184_34640</name>
</gene>
<dbReference type="Pfam" id="PF00534">
    <property type="entry name" value="Glycos_transf_1"/>
    <property type="match status" value="1"/>
</dbReference>
<evidence type="ECO:0000313" key="5">
    <source>
        <dbReference type="Proteomes" id="UP001501725"/>
    </source>
</evidence>
<dbReference type="RefSeq" id="WP_345257058.1">
    <property type="nucleotide sequence ID" value="NZ_BAABGY010000011.1"/>
</dbReference>
<dbReference type="InterPro" id="IPR001296">
    <property type="entry name" value="Glyco_trans_1"/>
</dbReference>
<dbReference type="PANTHER" id="PTHR46401:SF2">
    <property type="entry name" value="GLYCOSYLTRANSFERASE WBBK-RELATED"/>
    <property type="match status" value="1"/>
</dbReference>
<feature type="domain" description="Glycosyl transferase family 1" evidence="2">
    <location>
        <begin position="194"/>
        <end position="343"/>
    </location>
</feature>
<reference evidence="5" key="1">
    <citation type="journal article" date="2019" name="Int. J. Syst. Evol. Microbiol.">
        <title>The Global Catalogue of Microorganisms (GCM) 10K type strain sequencing project: providing services to taxonomists for standard genome sequencing and annotation.</title>
        <authorList>
            <consortium name="The Broad Institute Genomics Platform"/>
            <consortium name="The Broad Institute Genome Sequencing Center for Infectious Disease"/>
            <person name="Wu L."/>
            <person name="Ma J."/>
        </authorList>
    </citation>
    <scope>NUCLEOTIDE SEQUENCE [LARGE SCALE GENOMIC DNA]</scope>
    <source>
        <strain evidence="5">JCM 17919</strain>
    </source>
</reference>
<evidence type="ECO:0000256" key="1">
    <source>
        <dbReference type="ARBA" id="ARBA00022679"/>
    </source>
</evidence>
<keyword evidence="5" id="KW-1185">Reference proteome</keyword>
<evidence type="ECO:0000313" key="4">
    <source>
        <dbReference type="EMBL" id="GAA4338294.1"/>
    </source>
</evidence>
<comment type="caution">
    <text evidence="4">The sequence shown here is derived from an EMBL/GenBank/DDBJ whole genome shotgun (WGS) entry which is preliminary data.</text>
</comment>
<name>A0ABP8HF59_9BACT</name>
<dbReference type="Pfam" id="PF09314">
    <property type="entry name" value="DUF1972"/>
    <property type="match status" value="1"/>
</dbReference>
<dbReference type="SUPFAM" id="SSF53756">
    <property type="entry name" value="UDP-Glycosyltransferase/glycogen phosphorylase"/>
    <property type="match status" value="1"/>
</dbReference>
<evidence type="ECO:0000259" key="2">
    <source>
        <dbReference type="Pfam" id="PF00534"/>
    </source>
</evidence>
<feature type="domain" description="DUF1972" evidence="3">
    <location>
        <begin position="113"/>
        <end position="174"/>
    </location>
</feature>
<dbReference type="EMBL" id="BAABGY010000011">
    <property type="protein sequence ID" value="GAA4338294.1"/>
    <property type="molecule type" value="Genomic_DNA"/>
</dbReference>